<proteinExistence type="predicted"/>
<feature type="non-terminal residue" evidence="1">
    <location>
        <position position="48"/>
    </location>
</feature>
<keyword evidence="2" id="KW-1185">Reference proteome</keyword>
<dbReference type="Proteomes" id="UP000582016">
    <property type="component" value="Unassembled WGS sequence"/>
</dbReference>
<protein>
    <submittedName>
        <fullName evidence="1">Light induced alcohol dehydrogenase Bli-4</fullName>
    </submittedName>
</protein>
<reference evidence="1 2" key="1">
    <citation type="submission" date="2020-05" db="EMBL/GenBank/DDBJ databases">
        <title>Identification and distribution of gene clusters putatively required for synthesis of sphingolipid metabolism inhibitors in phylogenetically diverse species of the filamentous fungus Fusarium.</title>
        <authorList>
            <person name="Kim H.-S."/>
            <person name="Busman M."/>
            <person name="Brown D.W."/>
            <person name="Divon H."/>
            <person name="Uhlig S."/>
            <person name="Proctor R.H."/>
        </authorList>
    </citation>
    <scope>NUCLEOTIDE SEQUENCE [LARGE SCALE GENOMIC DNA]</scope>
    <source>
        <strain evidence="1 2">NRRL 13617</strain>
    </source>
</reference>
<evidence type="ECO:0000313" key="2">
    <source>
        <dbReference type="Proteomes" id="UP000582016"/>
    </source>
</evidence>
<comment type="caution">
    <text evidence="1">The sequence shown here is derived from an EMBL/GenBank/DDBJ whole genome shotgun (WGS) entry which is preliminary data.</text>
</comment>
<name>A0A8H5MI36_9HYPO</name>
<dbReference type="OrthoDB" id="542013at2759"/>
<evidence type="ECO:0000313" key="1">
    <source>
        <dbReference type="EMBL" id="KAF5530961.1"/>
    </source>
</evidence>
<dbReference type="EMBL" id="JAAOAQ010001028">
    <property type="protein sequence ID" value="KAF5530961.1"/>
    <property type="molecule type" value="Genomic_DNA"/>
</dbReference>
<gene>
    <name evidence="1" type="ORF">FPHYL_13993</name>
</gene>
<organism evidence="1 2">
    <name type="scientific">Fusarium phyllophilum</name>
    <dbReference type="NCBI Taxonomy" id="47803"/>
    <lineage>
        <taxon>Eukaryota</taxon>
        <taxon>Fungi</taxon>
        <taxon>Dikarya</taxon>
        <taxon>Ascomycota</taxon>
        <taxon>Pezizomycotina</taxon>
        <taxon>Sordariomycetes</taxon>
        <taxon>Hypocreomycetidae</taxon>
        <taxon>Hypocreales</taxon>
        <taxon>Nectriaceae</taxon>
        <taxon>Fusarium</taxon>
        <taxon>Fusarium fujikuroi species complex</taxon>
    </lineage>
</organism>
<accession>A0A8H5MI36</accession>
<sequence>MSIASSLYGITGTIYSNLFINLPYPETKEDLSNKIMIVTGSNTGLGFE</sequence>
<dbReference type="AlphaFoldDB" id="A0A8H5MI36"/>